<gene>
    <name evidence="2" type="primary">LOC115483319</name>
</gene>
<name>A0A6J2SWK4_DROHY</name>
<dbReference type="RefSeq" id="XP_030080562.1">
    <property type="nucleotide sequence ID" value="XM_030224702.1"/>
</dbReference>
<reference evidence="2" key="1">
    <citation type="submission" date="2025-08" db="UniProtKB">
        <authorList>
            <consortium name="RefSeq"/>
        </authorList>
    </citation>
    <scope>IDENTIFICATION</scope>
    <source>
        <strain evidence="2">15085-1641.00</strain>
        <tissue evidence="2">Whole body</tissue>
    </source>
</reference>
<sequence length="114" mass="13038">MDINGEYRSFCPAHGPPALAAAAVAAAAGNGQQLLTHQHQLHQQQQQQQQQQKLVLLTGKLVTVQRYECVEPVAELFGIIPIENWNWFNWKHWYANFGMPERSMEVCQELQQQP</sequence>
<organism evidence="1 2">
    <name type="scientific">Drosophila hydei</name>
    <name type="common">Fruit fly</name>
    <dbReference type="NCBI Taxonomy" id="7224"/>
    <lineage>
        <taxon>Eukaryota</taxon>
        <taxon>Metazoa</taxon>
        <taxon>Ecdysozoa</taxon>
        <taxon>Arthropoda</taxon>
        <taxon>Hexapoda</taxon>
        <taxon>Insecta</taxon>
        <taxon>Pterygota</taxon>
        <taxon>Neoptera</taxon>
        <taxon>Endopterygota</taxon>
        <taxon>Diptera</taxon>
        <taxon>Brachycera</taxon>
        <taxon>Muscomorpha</taxon>
        <taxon>Ephydroidea</taxon>
        <taxon>Drosophilidae</taxon>
        <taxon>Drosophila</taxon>
    </lineage>
</organism>
<accession>A0A6J2SWK4</accession>
<dbReference type="AlphaFoldDB" id="A0A6J2SWK4"/>
<dbReference type="Proteomes" id="UP000504633">
    <property type="component" value="Unplaced"/>
</dbReference>
<dbReference type="KEGG" id="dhe:115483319"/>
<evidence type="ECO:0000313" key="2">
    <source>
        <dbReference type="RefSeq" id="XP_030080562.1"/>
    </source>
</evidence>
<evidence type="ECO:0000313" key="1">
    <source>
        <dbReference type="Proteomes" id="UP000504633"/>
    </source>
</evidence>
<proteinExistence type="predicted"/>
<keyword evidence="1" id="KW-1185">Reference proteome</keyword>
<protein>
    <submittedName>
        <fullName evidence="2">Uncharacterized protein LOC115483319</fullName>
    </submittedName>
</protein>
<dbReference type="GeneID" id="115483319"/>